<dbReference type="Proteomes" id="UP001519271">
    <property type="component" value="Unassembled WGS sequence"/>
</dbReference>
<dbReference type="PROSITE" id="PS51084">
    <property type="entry name" value="HIT_2"/>
    <property type="match status" value="1"/>
</dbReference>
<evidence type="ECO:0000259" key="2">
    <source>
        <dbReference type="PROSITE" id="PS51084"/>
    </source>
</evidence>
<dbReference type="PANTHER" id="PTHR42997:SF1">
    <property type="entry name" value="AP-4-A PHOSPHORYLASE"/>
    <property type="match status" value="1"/>
</dbReference>
<dbReference type="InterPro" id="IPR001310">
    <property type="entry name" value="Histidine_triad_HIT"/>
</dbReference>
<comment type="caution">
    <text evidence="3">The sequence shown here is derived from an EMBL/GenBank/DDBJ whole genome shotgun (WGS) entry which is preliminary data.</text>
</comment>
<dbReference type="PROSITE" id="PS00892">
    <property type="entry name" value="HIT_1"/>
    <property type="match status" value="1"/>
</dbReference>
<dbReference type="PANTHER" id="PTHR42997">
    <property type="entry name" value="HIT FAMILY HYDROLASE"/>
    <property type="match status" value="1"/>
</dbReference>
<name>A0ABS4G7M8_9CLOT</name>
<keyword evidence="4" id="KW-1185">Reference proteome</keyword>
<dbReference type="GO" id="GO:0016787">
    <property type="term" value="F:hydrolase activity"/>
    <property type="evidence" value="ECO:0007669"/>
    <property type="project" value="UniProtKB-KW"/>
</dbReference>
<protein>
    <submittedName>
        <fullName evidence="3">Diadenosine tetraphosphate (Ap4A) HIT family hydrolase</fullName>
    </submittedName>
</protein>
<keyword evidence="3" id="KW-0378">Hydrolase</keyword>
<dbReference type="InterPro" id="IPR052908">
    <property type="entry name" value="AP-4-A_phosphorylase"/>
</dbReference>
<sequence>MDCIFCSYLEKGSLITENEGAFAIYDNFPVTKGHALIIPKRHFSGYFDATSEEVISLDRLLREVKKVIDEKYHPDGYNIGINVGKAAGQTIFHLHIHLIPRYAGDVENPRGGIRKLMKPLVEYDG</sequence>
<dbReference type="InterPro" id="IPR036265">
    <property type="entry name" value="HIT-like_sf"/>
</dbReference>
<dbReference type="PRINTS" id="PR00332">
    <property type="entry name" value="HISTRIAD"/>
</dbReference>
<proteinExistence type="predicted"/>
<dbReference type="SUPFAM" id="SSF54197">
    <property type="entry name" value="HIT-like"/>
    <property type="match status" value="1"/>
</dbReference>
<feature type="short sequence motif" description="Histidine triad motif" evidence="1">
    <location>
        <begin position="93"/>
        <end position="97"/>
    </location>
</feature>
<evidence type="ECO:0000256" key="1">
    <source>
        <dbReference type="PROSITE-ProRule" id="PRU00464"/>
    </source>
</evidence>
<evidence type="ECO:0000313" key="3">
    <source>
        <dbReference type="EMBL" id="MBP1920554.1"/>
    </source>
</evidence>
<evidence type="ECO:0000313" key="4">
    <source>
        <dbReference type="Proteomes" id="UP001519271"/>
    </source>
</evidence>
<dbReference type="Gene3D" id="3.30.428.10">
    <property type="entry name" value="HIT-like"/>
    <property type="match status" value="1"/>
</dbReference>
<dbReference type="EMBL" id="JAGGKC010000032">
    <property type="protein sequence ID" value="MBP1920554.1"/>
    <property type="molecule type" value="Genomic_DNA"/>
</dbReference>
<dbReference type="InterPro" id="IPR019808">
    <property type="entry name" value="Histidine_triad_CS"/>
</dbReference>
<feature type="domain" description="HIT" evidence="2">
    <location>
        <begin position="1"/>
        <end position="108"/>
    </location>
</feature>
<gene>
    <name evidence="3" type="ORF">J2Z34_003067</name>
</gene>
<dbReference type="InterPro" id="IPR011146">
    <property type="entry name" value="HIT-like"/>
</dbReference>
<accession>A0ABS4G7M8</accession>
<reference evidence="3 4" key="1">
    <citation type="submission" date="2021-03" db="EMBL/GenBank/DDBJ databases">
        <title>Genomic Encyclopedia of Type Strains, Phase IV (KMG-IV): sequencing the most valuable type-strain genomes for metagenomic binning, comparative biology and taxonomic classification.</title>
        <authorList>
            <person name="Goeker M."/>
        </authorList>
    </citation>
    <scope>NUCLEOTIDE SEQUENCE [LARGE SCALE GENOMIC DNA]</scope>
    <source>
        <strain evidence="3 4">DSM 6139</strain>
    </source>
</reference>
<organism evidence="3 4">
    <name type="scientific">Youngiibacter multivorans</name>
    <dbReference type="NCBI Taxonomy" id="937251"/>
    <lineage>
        <taxon>Bacteria</taxon>
        <taxon>Bacillati</taxon>
        <taxon>Bacillota</taxon>
        <taxon>Clostridia</taxon>
        <taxon>Eubacteriales</taxon>
        <taxon>Clostridiaceae</taxon>
        <taxon>Youngiibacter</taxon>
    </lineage>
</organism>
<dbReference type="Pfam" id="PF01230">
    <property type="entry name" value="HIT"/>
    <property type="match status" value="1"/>
</dbReference>